<proteinExistence type="inferred from homology"/>
<comment type="similarity">
    <text evidence="1">Belongs to the membrane fusion protein (MFP) (TC 8.A.1) family.</text>
</comment>
<dbReference type="Gene3D" id="1.10.287.470">
    <property type="entry name" value="Helix hairpin bin"/>
    <property type="match status" value="1"/>
</dbReference>
<dbReference type="Pfam" id="PF25917">
    <property type="entry name" value="BSH_RND"/>
    <property type="match status" value="1"/>
</dbReference>
<dbReference type="Gene3D" id="2.40.50.100">
    <property type="match status" value="1"/>
</dbReference>
<evidence type="ECO:0000259" key="4">
    <source>
        <dbReference type="Pfam" id="PF25917"/>
    </source>
</evidence>
<dbReference type="EMBL" id="CP036501">
    <property type="protein sequence ID" value="UZP73354.1"/>
    <property type="molecule type" value="Genomic_DNA"/>
</dbReference>
<feature type="transmembrane region" description="Helical" evidence="3">
    <location>
        <begin position="19"/>
        <end position="37"/>
    </location>
</feature>
<feature type="coiled-coil region" evidence="2">
    <location>
        <begin position="123"/>
        <end position="150"/>
    </location>
</feature>
<keyword evidence="6" id="KW-1185">Reference proteome</keyword>
<dbReference type="PANTHER" id="PTHR30469:SF12">
    <property type="entry name" value="MULTIDRUG RESISTANCE PROTEIN MDTA"/>
    <property type="match status" value="1"/>
</dbReference>
<dbReference type="Proteomes" id="UP001317963">
    <property type="component" value="Chromosome"/>
</dbReference>
<keyword evidence="3" id="KW-0812">Transmembrane</keyword>
<organism evidence="5 6">
    <name type="scientific">Candidatus Paraluminiphilus aquimaris</name>
    <dbReference type="NCBI Taxonomy" id="2518994"/>
    <lineage>
        <taxon>Bacteria</taxon>
        <taxon>Pseudomonadati</taxon>
        <taxon>Pseudomonadota</taxon>
        <taxon>Gammaproteobacteria</taxon>
        <taxon>Cellvibrionales</taxon>
        <taxon>Halieaceae</taxon>
        <taxon>Candidatus Paraluminiphilus</taxon>
    </lineage>
</organism>
<evidence type="ECO:0000313" key="6">
    <source>
        <dbReference type="Proteomes" id="UP001317963"/>
    </source>
</evidence>
<keyword evidence="3" id="KW-1133">Transmembrane helix</keyword>
<accession>A0ABY6Q2J0</accession>
<evidence type="ECO:0000256" key="3">
    <source>
        <dbReference type="SAM" id="Phobius"/>
    </source>
</evidence>
<reference evidence="5 6" key="1">
    <citation type="submission" date="2019-02" db="EMBL/GenBank/DDBJ databases">
        <title>Halieaceae_genomes.</title>
        <authorList>
            <person name="Li S.-H."/>
        </authorList>
    </citation>
    <scope>NUCLEOTIDE SEQUENCE [LARGE SCALE GENOMIC DNA]</scope>
    <source>
        <strain evidence="5 6">JH123</strain>
    </source>
</reference>
<dbReference type="NCBIfam" id="TIGR01730">
    <property type="entry name" value="RND_mfp"/>
    <property type="match status" value="1"/>
</dbReference>
<dbReference type="SUPFAM" id="SSF111369">
    <property type="entry name" value="HlyD-like secretion proteins"/>
    <property type="match status" value="1"/>
</dbReference>
<dbReference type="PANTHER" id="PTHR30469">
    <property type="entry name" value="MULTIDRUG RESISTANCE PROTEIN MDTA"/>
    <property type="match status" value="1"/>
</dbReference>
<dbReference type="InterPro" id="IPR006143">
    <property type="entry name" value="RND_pump_MFP"/>
</dbReference>
<feature type="domain" description="Multidrug resistance protein MdtA-like barrel-sandwich hybrid" evidence="4">
    <location>
        <begin position="81"/>
        <end position="223"/>
    </location>
</feature>
<evidence type="ECO:0000313" key="5">
    <source>
        <dbReference type="EMBL" id="UZP73354.1"/>
    </source>
</evidence>
<gene>
    <name evidence="5" type="ORF">E0F26_00770</name>
</gene>
<dbReference type="InterPro" id="IPR058625">
    <property type="entry name" value="MdtA-like_BSH"/>
</dbReference>
<evidence type="ECO:0000256" key="1">
    <source>
        <dbReference type="ARBA" id="ARBA00009477"/>
    </source>
</evidence>
<name>A0ABY6Q2J0_9GAMM</name>
<dbReference type="Gene3D" id="2.40.30.170">
    <property type="match status" value="1"/>
</dbReference>
<sequence>MSDTAEGIAVVSRLSIRKIAIAVLATLAGLVATWVVLTAKSEPQAGAPPERPAPMVEVIDAAPAVHQLRVRTQGTISAKTQVDLAAQVAGKVVEVSESFADGGFFQTGDILLTIEPDDYEFALARTQASLAQAEQRLAEERGRSRQAAREWRELGTAEANDLFLRKPQLRAAELAVTAAKADVAASQLALERTIIRAPFDGRVLQKRADVGQFVGNGTPLAQVYAIDALELRLPISDAQLALLPERLLTSSGGLVGSSAAVTVNIGDKVWNFSAPIVRSEAEIDRRSRVANLIVEFSGSPALASGRPALTPGVFASAEILGRPVPQVIELSNTALSPDGHILVVNEQSTLERKDVSVVNRDSDRVWVSGVASGDVVVAELNNTLFPGLRVQVMAVN</sequence>
<keyword evidence="3" id="KW-0472">Membrane</keyword>
<keyword evidence="2" id="KW-0175">Coiled coil</keyword>
<dbReference type="Gene3D" id="2.40.420.20">
    <property type="match status" value="1"/>
</dbReference>
<dbReference type="RefSeq" id="WP_279242132.1">
    <property type="nucleotide sequence ID" value="NZ_CP036501.1"/>
</dbReference>
<protein>
    <submittedName>
        <fullName evidence="5">Efflux RND transporter periplasmic adaptor subunit</fullName>
    </submittedName>
</protein>
<evidence type="ECO:0000256" key="2">
    <source>
        <dbReference type="SAM" id="Coils"/>
    </source>
</evidence>